<gene>
    <name evidence="2" type="ORF">LCGC14_2490290</name>
</gene>
<evidence type="ECO:0000256" key="1">
    <source>
        <dbReference type="SAM" id="MobiDB-lite"/>
    </source>
</evidence>
<feature type="compositionally biased region" description="Gly residues" evidence="1">
    <location>
        <begin position="71"/>
        <end position="83"/>
    </location>
</feature>
<organism evidence="2">
    <name type="scientific">marine sediment metagenome</name>
    <dbReference type="NCBI Taxonomy" id="412755"/>
    <lineage>
        <taxon>unclassified sequences</taxon>
        <taxon>metagenomes</taxon>
        <taxon>ecological metagenomes</taxon>
    </lineage>
</organism>
<protein>
    <submittedName>
        <fullName evidence="2">Uncharacterized protein</fullName>
    </submittedName>
</protein>
<evidence type="ECO:0000313" key="2">
    <source>
        <dbReference type="EMBL" id="KKL16963.1"/>
    </source>
</evidence>
<comment type="caution">
    <text evidence="2">The sequence shown here is derived from an EMBL/GenBank/DDBJ whole genome shotgun (WGS) entry which is preliminary data.</text>
</comment>
<feature type="region of interest" description="Disordered" evidence="1">
    <location>
        <begin position="71"/>
        <end position="93"/>
    </location>
</feature>
<reference evidence="2" key="1">
    <citation type="journal article" date="2015" name="Nature">
        <title>Complex archaea that bridge the gap between prokaryotes and eukaryotes.</title>
        <authorList>
            <person name="Spang A."/>
            <person name="Saw J.H."/>
            <person name="Jorgensen S.L."/>
            <person name="Zaremba-Niedzwiedzka K."/>
            <person name="Martijn J."/>
            <person name="Lind A.E."/>
            <person name="van Eijk R."/>
            <person name="Schleper C."/>
            <person name="Guy L."/>
            <person name="Ettema T.J."/>
        </authorList>
    </citation>
    <scope>NUCLEOTIDE SEQUENCE</scope>
</reference>
<proteinExistence type="predicted"/>
<name>A0A0F9DYQ4_9ZZZZ</name>
<dbReference type="EMBL" id="LAZR01039457">
    <property type="protein sequence ID" value="KKL16963.1"/>
    <property type="molecule type" value="Genomic_DNA"/>
</dbReference>
<accession>A0A0F9DYQ4</accession>
<sequence>MPYGASDFSSFGSGTLPKLYPSRCVIIAACSVKEASSKASLLAFLVLGSSMYCKRYSARASVAFTVGGASTSGGSGGDGGAGAAGDALITWQE</sequence>
<dbReference type="AlphaFoldDB" id="A0A0F9DYQ4"/>